<evidence type="ECO:0000313" key="2">
    <source>
        <dbReference type="EMBL" id="NKE38503.1"/>
    </source>
</evidence>
<organism evidence="2 3">
    <name type="scientific">Spiroplasma platyhelix PALS-1</name>
    <dbReference type="NCBI Taxonomy" id="1276218"/>
    <lineage>
        <taxon>Bacteria</taxon>
        <taxon>Bacillati</taxon>
        <taxon>Mycoplasmatota</taxon>
        <taxon>Mollicutes</taxon>
        <taxon>Entomoplasmatales</taxon>
        <taxon>Spiroplasmataceae</taxon>
        <taxon>Spiroplasma</taxon>
    </lineage>
</organism>
<dbReference type="AlphaFoldDB" id="A0A846U9F4"/>
<evidence type="ECO:0000256" key="1">
    <source>
        <dbReference type="ARBA" id="ARBA00006539"/>
    </source>
</evidence>
<protein>
    <recommendedName>
        <fullName evidence="4">Transposase</fullName>
    </recommendedName>
</protein>
<proteinExistence type="inferred from homology"/>
<reference evidence="2 3" key="1">
    <citation type="submission" date="2020-04" db="EMBL/GenBank/DDBJ databases">
        <title>Complete genome sequence of Spiroplasma platyhelix ATCC 51748, an insect isolate.</title>
        <authorList>
            <person name="Green E.A."/>
            <person name="Klassen J.L."/>
        </authorList>
    </citation>
    <scope>NUCLEOTIDE SEQUENCE [LARGE SCALE GENOMIC DNA]</scope>
    <source>
        <strain evidence="2 3">PALS-1</strain>
    </source>
</reference>
<dbReference type="Proteomes" id="UP000584587">
    <property type="component" value="Unassembled WGS sequence"/>
</dbReference>
<evidence type="ECO:0008006" key="4">
    <source>
        <dbReference type="Google" id="ProtNLM"/>
    </source>
</evidence>
<name>A0A846U9F4_9MOLU</name>
<dbReference type="InterPro" id="IPR009620">
    <property type="entry name" value="UPF0236"/>
</dbReference>
<dbReference type="EMBL" id="JAAVVK010000002">
    <property type="protein sequence ID" value="NKE38503.1"/>
    <property type="molecule type" value="Genomic_DNA"/>
</dbReference>
<gene>
    <name evidence="2" type="ORF">HER12_01890</name>
</gene>
<sequence>MSSIIENHLNFYEKQNKKIFNYALLQLKQEYENKDKEIFNSNWRKENGYIPHGVRKRTLITIFGKVTYKRHRYLIWNKNHYQFTYLSDIALGIKKYQRVTTHLHIKILSLIAQGKRYQDILDCFPTANLTINTISNLINRTKIDSLDEIIAKKVTPIKLDKYLYVNIDDTFLNLKENNKKQQFRIRVVLFHTGYDLEKSKDNKKILKNSKIYVFLTKKEERINTKAFFEKIQKIASNFYSNSKQTKVIISGDGAPWIRNSQKYWPNSVYILDRFHTVRKIRQLFNPNNRNLQPIYETLRFLFFNGDYQAMIQTLSDLWFHDNYKNLKLKQLKYYLINNEKSQGISNQNQNFNIGCNIESTISHHVKSLLGYGSKAFSKNTYLKILTLHIADFNGININELLKENFIN</sequence>
<keyword evidence="3" id="KW-1185">Reference proteome</keyword>
<dbReference type="NCBIfam" id="NF046004">
    <property type="entry name" value="ICE_Mbov_0401"/>
    <property type="match status" value="1"/>
</dbReference>
<dbReference type="RefSeq" id="WP_168104985.1">
    <property type="nucleotide sequence ID" value="NZ_CP051215.1"/>
</dbReference>
<dbReference type="Pfam" id="PF06782">
    <property type="entry name" value="UPF0236"/>
    <property type="match status" value="1"/>
</dbReference>
<comment type="similarity">
    <text evidence="1">Belongs to the UPF0236 family.</text>
</comment>
<evidence type="ECO:0000313" key="3">
    <source>
        <dbReference type="Proteomes" id="UP000584587"/>
    </source>
</evidence>
<comment type="caution">
    <text evidence="2">The sequence shown here is derived from an EMBL/GenBank/DDBJ whole genome shotgun (WGS) entry which is preliminary data.</text>
</comment>
<accession>A0A846U9F4</accession>